<evidence type="ECO:0000313" key="3">
    <source>
        <dbReference type="Proteomes" id="UP000177396"/>
    </source>
</evidence>
<dbReference type="AlphaFoldDB" id="A0A1F5YIU3"/>
<reference evidence="2 3" key="1">
    <citation type="journal article" date="2016" name="Nat. Commun.">
        <title>Thousands of microbial genomes shed light on interconnected biogeochemical processes in an aquifer system.</title>
        <authorList>
            <person name="Anantharaman K."/>
            <person name="Brown C.T."/>
            <person name="Hug L.A."/>
            <person name="Sharon I."/>
            <person name="Castelle C.J."/>
            <person name="Probst A.J."/>
            <person name="Thomas B.C."/>
            <person name="Singh A."/>
            <person name="Wilkins M.J."/>
            <person name="Karaoz U."/>
            <person name="Brodie E.L."/>
            <person name="Williams K.H."/>
            <person name="Hubbard S.S."/>
            <person name="Banfield J.F."/>
        </authorList>
    </citation>
    <scope>NUCLEOTIDE SEQUENCE [LARGE SCALE GENOMIC DNA]</scope>
</reference>
<dbReference type="EMBL" id="MFJB01000034">
    <property type="protein sequence ID" value="OGG00090.1"/>
    <property type="molecule type" value="Genomic_DNA"/>
</dbReference>
<feature type="transmembrane region" description="Helical" evidence="1">
    <location>
        <begin position="175"/>
        <end position="204"/>
    </location>
</feature>
<feature type="transmembrane region" description="Helical" evidence="1">
    <location>
        <begin position="145"/>
        <end position="163"/>
    </location>
</feature>
<comment type="caution">
    <text evidence="2">The sequence shown here is derived from an EMBL/GenBank/DDBJ whole genome shotgun (WGS) entry which is preliminary data.</text>
</comment>
<keyword evidence="1" id="KW-0812">Transmembrane</keyword>
<keyword evidence="1" id="KW-0472">Membrane</keyword>
<evidence type="ECO:0008006" key="4">
    <source>
        <dbReference type="Google" id="ProtNLM"/>
    </source>
</evidence>
<organism evidence="2 3">
    <name type="scientific">Candidatus Gottesmanbacteria bacterium RBG_16_38_7b</name>
    <dbReference type="NCBI Taxonomy" id="1798372"/>
    <lineage>
        <taxon>Bacteria</taxon>
        <taxon>Candidatus Gottesmaniibacteriota</taxon>
    </lineage>
</organism>
<protein>
    <recommendedName>
        <fullName evidence="4">Glycosyltransferase RgtA/B/C/D-like domain-containing protein</fullName>
    </recommendedName>
</protein>
<feature type="transmembrane region" description="Helical" evidence="1">
    <location>
        <begin position="211"/>
        <end position="231"/>
    </location>
</feature>
<gene>
    <name evidence="2" type="ORF">A2153_01825</name>
</gene>
<evidence type="ECO:0000313" key="2">
    <source>
        <dbReference type="EMBL" id="OGG00090.1"/>
    </source>
</evidence>
<feature type="transmembrane region" description="Helical" evidence="1">
    <location>
        <begin position="344"/>
        <end position="362"/>
    </location>
</feature>
<feature type="transmembrane region" description="Helical" evidence="1">
    <location>
        <begin position="96"/>
        <end position="113"/>
    </location>
</feature>
<sequence>MIKRILSKIKKQNLFPYLFLLTANIAVLYFFRESLITSFFQDDWYSLTISKVARYSDLVNFFRPDKQVVYYRPLGMQLPFFINTLLFNINPLPFRILTFITHGINSFLVFLLFKRLLKSYFSSLMAAFLYVTSGINYIPFFWSSTFAFILGMTFSLLTIIYFLDFLDKQQLIKFYLSLVFFFLGLLTFEVITVLPVILAVYVCLFKFRQKFSFLFPFFFISFFYLAFRFIFFPPPDIPDYHVSLGRQTLQNFKYYFLWSFNWPEEIKNQFIKFWQVNPKFIREFRNFYDAFRLSLVVNLFLLFVLPVILAVFKKIKINFPVNIFAIIWFVSGLLPVIFFPRHTFPYYLPLSFIGLLLFFLPLLQQSVIYLSRKFNLIQFIIQLVLMINWLWSVSMLTEFNSLIHWAPRRGRLSAKLIKTAKYRVTFPYQSFVFLANPDSETRLSLNDQDALRIIFQRDDLKTIYTSKNFVGYRL</sequence>
<feature type="transmembrane region" description="Helical" evidence="1">
    <location>
        <begin position="290"/>
        <end position="312"/>
    </location>
</feature>
<name>A0A1F5YIU3_9BACT</name>
<feature type="transmembrane region" description="Helical" evidence="1">
    <location>
        <begin position="319"/>
        <end position="338"/>
    </location>
</feature>
<feature type="transmembrane region" description="Helical" evidence="1">
    <location>
        <begin position="119"/>
        <end position="138"/>
    </location>
</feature>
<evidence type="ECO:0000256" key="1">
    <source>
        <dbReference type="SAM" id="Phobius"/>
    </source>
</evidence>
<keyword evidence="1" id="KW-1133">Transmembrane helix</keyword>
<feature type="transmembrane region" description="Helical" evidence="1">
    <location>
        <begin position="12"/>
        <end position="31"/>
    </location>
</feature>
<proteinExistence type="predicted"/>
<accession>A0A1F5YIU3</accession>
<dbReference type="Proteomes" id="UP000177396">
    <property type="component" value="Unassembled WGS sequence"/>
</dbReference>